<dbReference type="AlphaFoldDB" id="A0A9N9GK23"/>
<name>A0A9N9GK23_9GLOM</name>
<reference evidence="2" key="1">
    <citation type="submission" date="2021-06" db="EMBL/GenBank/DDBJ databases">
        <authorList>
            <person name="Kallberg Y."/>
            <person name="Tangrot J."/>
            <person name="Rosling A."/>
        </authorList>
    </citation>
    <scope>NUCLEOTIDE SEQUENCE</scope>
    <source>
        <strain evidence="2">FL130A</strain>
    </source>
</reference>
<evidence type="ECO:0000313" key="3">
    <source>
        <dbReference type="Proteomes" id="UP000789508"/>
    </source>
</evidence>
<feature type="region of interest" description="Disordered" evidence="1">
    <location>
        <begin position="56"/>
        <end position="78"/>
    </location>
</feature>
<dbReference type="Proteomes" id="UP000789508">
    <property type="component" value="Unassembled WGS sequence"/>
</dbReference>
<dbReference type="OrthoDB" id="10041064at2759"/>
<sequence length="246" mass="28181">FMNISYCQAIKIIPYALVFDQDPYCYFSLLEELKHQGFENEEDLPESFTNALEEKAREMRQEDDVDNQDTNAQTQAEQDMANQTKNVHQTTHYFVRALANANLEHYPHNLEREMVARNHHKHPLNYKKNDLVILAIPKIDRSNTDPTLPCKIIEKLSSGNIRNAANLQAMAATQEQNIVVLAHMIHINVDVKKLKYHPARMSTDNLASQIDDDKLGFILSECLAQLSTSYPQTNQTSLTFHNSAIL</sequence>
<keyword evidence="3" id="KW-1185">Reference proteome</keyword>
<feature type="non-terminal residue" evidence="2">
    <location>
        <position position="1"/>
    </location>
</feature>
<feature type="compositionally biased region" description="Polar residues" evidence="1">
    <location>
        <begin position="68"/>
        <end position="78"/>
    </location>
</feature>
<evidence type="ECO:0000313" key="2">
    <source>
        <dbReference type="EMBL" id="CAG8607518.1"/>
    </source>
</evidence>
<proteinExistence type="predicted"/>
<dbReference type="EMBL" id="CAJVPS010004758">
    <property type="protein sequence ID" value="CAG8607518.1"/>
    <property type="molecule type" value="Genomic_DNA"/>
</dbReference>
<protein>
    <submittedName>
        <fullName evidence="2">9575_t:CDS:1</fullName>
    </submittedName>
</protein>
<evidence type="ECO:0000256" key="1">
    <source>
        <dbReference type="SAM" id="MobiDB-lite"/>
    </source>
</evidence>
<comment type="caution">
    <text evidence="2">The sequence shown here is derived from an EMBL/GenBank/DDBJ whole genome shotgun (WGS) entry which is preliminary data.</text>
</comment>
<accession>A0A9N9GK23</accession>
<organism evidence="2 3">
    <name type="scientific">Ambispora leptoticha</name>
    <dbReference type="NCBI Taxonomy" id="144679"/>
    <lineage>
        <taxon>Eukaryota</taxon>
        <taxon>Fungi</taxon>
        <taxon>Fungi incertae sedis</taxon>
        <taxon>Mucoromycota</taxon>
        <taxon>Glomeromycotina</taxon>
        <taxon>Glomeromycetes</taxon>
        <taxon>Archaeosporales</taxon>
        <taxon>Ambisporaceae</taxon>
        <taxon>Ambispora</taxon>
    </lineage>
</organism>
<gene>
    <name evidence="2" type="ORF">ALEPTO_LOCUS8417</name>
</gene>